<dbReference type="GO" id="GO:0005739">
    <property type="term" value="C:mitochondrion"/>
    <property type="evidence" value="ECO:0007669"/>
    <property type="project" value="TreeGrafter"/>
</dbReference>
<dbReference type="SUPFAM" id="SSF47144">
    <property type="entry name" value="HSC20 (HSCB), C-terminal oligomerisation domain"/>
    <property type="match status" value="1"/>
</dbReference>
<dbReference type="GO" id="GO:0044571">
    <property type="term" value="P:[2Fe-2S] cluster assembly"/>
    <property type="evidence" value="ECO:0007669"/>
    <property type="project" value="InterPro"/>
</dbReference>
<protein>
    <submittedName>
        <fullName evidence="4">Co-chaperone Hsc20</fullName>
    </submittedName>
</protein>
<evidence type="ECO:0000259" key="3">
    <source>
        <dbReference type="Pfam" id="PF07743"/>
    </source>
</evidence>
<dbReference type="Gene3D" id="1.20.1280.20">
    <property type="entry name" value="HscB, C-terminal domain"/>
    <property type="match status" value="1"/>
</dbReference>
<dbReference type="EMBL" id="BDIP01003279">
    <property type="protein sequence ID" value="GIQ87502.1"/>
    <property type="molecule type" value="Genomic_DNA"/>
</dbReference>
<dbReference type="GO" id="GO:0001671">
    <property type="term" value="F:ATPase activator activity"/>
    <property type="evidence" value="ECO:0007669"/>
    <property type="project" value="InterPro"/>
</dbReference>
<dbReference type="Proteomes" id="UP000265618">
    <property type="component" value="Unassembled WGS sequence"/>
</dbReference>
<name>A0A9K3D422_9EUKA</name>
<evidence type="ECO:0000256" key="2">
    <source>
        <dbReference type="ARBA" id="ARBA00023186"/>
    </source>
</evidence>
<dbReference type="InterPro" id="IPR036869">
    <property type="entry name" value="J_dom_sf"/>
</dbReference>
<evidence type="ECO:0000256" key="1">
    <source>
        <dbReference type="ARBA" id="ARBA00010476"/>
    </source>
</evidence>
<comment type="similarity">
    <text evidence="1">Belongs to the HscB family.</text>
</comment>
<dbReference type="InterPro" id="IPR009073">
    <property type="entry name" value="HscB_oligo_C"/>
</dbReference>
<feature type="domain" description="Co-chaperone HscB C-terminal oligomerisation" evidence="3">
    <location>
        <begin position="84"/>
        <end position="155"/>
    </location>
</feature>
<dbReference type="GO" id="GO:0051259">
    <property type="term" value="P:protein complex oligomerization"/>
    <property type="evidence" value="ECO:0007669"/>
    <property type="project" value="InterPro"/>
</dbReference>
<dbReference type="GO" id="GO:0051087">
    <property type="term" value="F:protein-folding chaperone binding"/>
    <property type="evidence" value="ECO:0007669"/>
    <property type="project" value="InterPro"/>
</dbReference>
<accession>A0A9K3D422</accession>
<reference evidence="4 5" key="1">
    <citation type="journal article" date="2018" name="PLoS ONE">
        <title>The draft genome of Kipferlia bialata reveals reductive genome evolution in fornicate parasites.</title>
        <authorList>
            <person name="Tanifuji G."/>
            <person name="Takabayashi S."/>
            <person name="Kume K."/>
            <person name="Takagi M."/>
            <person name="Nakayama T."/>
            <person name="Kamikawa R."/>
            <person name="Inagaki Y."/>
            <person name="Hashimoto T."/>
        </authorList>
    </citation>
    <scope>NUCLEOTIDE SEQUENCE [LARGE SCALE GENOMIC DNA]</scope>
    <source>
        <strain evidence="4">NY0173</strain>
    </source>
</reference>
<keyword evidence="2" id="KW-0143">Chaperone</keyword>
<dbReference type="SUPFAM" id="SSF46565">
    <property type="entry name" value="Chaperone J-domain"/>
    <property type="match status" value="1"/>
</dbReference>
<sequence length="162" mass="18517">MSEDELEGRYKAVMRCTHPDQFYASNDEEVIDMSCSNSACVTVAHDTLAHPDTRAYHLLKLKGWWTDPEDKEKGEEEQETVPTPPALLMMSMELREAIERAKPGTPGLVKLEDTLRQDVEDTGKRFNRALSEGDRTGAVQEAMRLRYLVRALDEVVEKKFSW</sequence>
<dbReference type="InterPro" id="IPR036386">
    <property type="entry name" value="HscB_C_sf"/>
</dbReference>
<dbReference type="AlphaFoldDB" id="A0A9K3D422"/>
<organism evidence="4 5">
    <name type="scientific">Kipferlia bialata</name>
    <dbReference type="NCBI Taxonomy" id="797122"/>
    <lineage>
        <taxon>Eukaryota</taxon>
        <taxon>Metamonada</taxon>
        <taxon>Carpediemonas-like organisms</taxon>
        <taxon>Kipferlia</taxon>
    </lineage>
</organism>
<comment type="caution">
    <text evidence="4">The sequence shown here is derived from an EMBL/GenBank/DDBJ whole genome shotgun (WGS) entry which is preliminary data.</text>
</comment>
<proteinExistence type="inferred from homology"/>
<gene>
    <name evidence="4" type="ORF">KIPB_009549</name>
</gene>
<evidence type="ECO:0000313" key="4">
    <source>
        <dbReference type="EMBL" id="GIQ87502.1"/>
    </source>
</evidence>
<evidence type="ECO:0000313" key="5">
    <source>
        <dbReference type="Proteomes" id="UP000265618"/>
    </source>
</evidence>
<dbReference type="PANTHER" id="PTHR14021:SF15">
    <property type="entry name" value="IRON-SULFUR CLUSTER CO-CHAPERONE PROTEIN HSCB"/>
    <property type="match status" value="1"/>
</dbReference>
<keyword evidence="5" id="KW-1185">Reference proteome</keyword>
<dbReference type="InterPro" id="IPR004640">
    <property type="entry name" value="HscB"/>
</dbReference>
<dbReference type="Pfam" id="PF07743">
    <property type="entry name" value="HSCB_C"/>
    <property type="match status" value="1"/>
</dbReference>
<dbReference type="PANTHER" id="PTHR14021">
    <property type="entry name" value="IRON-SULFUR CLUSTER CO-CHAPERONE PROTEIN HSCB"/>
    <property type="match status" value="1"/>
</dbReference>
<dbReference type="Gene3D" id="1.10.287.110">
    <property type="entry name" value="DnaJ domain"/>
    <property type="match status" value="1"/>
</dbReference>